<evidence type="ECO:0000256" key="2">
    <source>
        <dbReference type="SAM" id="Phobius"/>
    </source>
</evidence>
<dbReference type="InterPro" id="IPR050256">
    <property type="entry name" value="Glycosyltransferase_2"/>
</dbReference>
<sequence length="362" mass="39887">MTYDPHDVTTSVTMDTEETAPAAGLKLIIQIPCFNEEQTLPATLADLPRHVEGFACVEWLVIDDGSEDNTSQIASDLGVDHVVRITRNRGLAHAFLTGLDASLKAGADVIVNTDADNQYDGACIPRLVAPILAGQADLVIGERPIEAVDDFSPLKKRLQRFGSGIVRTFSATEVRDAASGFRAFSRSTAIRTQVFGKYSYTMETIVQAGWEGLRIVGVDVAVNPATRPSRLVKSIPRYIWRSAQTILRSFALYKPLRFFLGLGLGPLLISLALVLRWFYFHLFTEDQASRVPSLVGAAMMFLLAVLIWMFGFLADLLSVNRRILSDTRVMLRTQELDRRAEPETAGHLDENINPGLLGLAKP</sequence>
<name>A0A6J7H3F6_9ZZZZ</name>
<dbReference type="EMBL" id="CAFBMG010000157">
    <property type="protein sequence ID" value="CAB4913486.1"/>
    <property type="molecule type" value="Genomic_DNA"/>
</dbReference>
<organism evidence="4">
    <name type="scientific">freshwater metagenome</name>
    <dbReference type="NCBI Taxonomy" id="449393"/>
    <lineage>
        <taxon>unclassified sequences</taxon>
        <taxon>metagenomes</taxon>
        <taxon>ecological metagenomes</taxon>
    </lineage>
</organism>
<dbReference type="InterPro" id="IPR029044">
    <property type="entry name" value="Nucleotide-diphossugar_trans"/>
</dbReference>
<dbReference type="PANTHER" id="PTHR48090:SF7">
    <property type="entry name" value="RFBJ PROTEIN"/>
    <property type="match status" value="1"/>
</dbReference>
<gene>
    <name evidence="4" type="ORF">UFOPK3519_01562</name>
</gene>
<keyword evidence="2" id="KW-0812">Transmembrane</keyword>
<evidence type="ECO:0000313" key="4">
    <source>
        <dbReference type="EMBL" id="CAB4913486.1"/>
    </source>
</evidence>
<feature type="transmembrane region" description="Helical" evidence="2">
    <location>
        <begin position="258"/>
        <end position="279"/>
    </location>
</feature>
<proteinExistence type="predicted"/>
<dbReference type="Gene3D" id="3.90.550.10">
    <property type="entry name" value="Spore Coat Polysaccharide Biosynthesis Protein SpsA, Chain A"/>
    <property type="match status" value="1"/>
</dbReference>
<feature type="region of interest" description="Disordered" evidence="1">
    <location>
        <begin position="341"/>
        <end position="362"/>
    </location>
</feature>
<dbReference type="PANTHER" id="PTHR48090">
    <property type="entry name" value="UNDECAPRENYL-PHOSPHATE 4-DEOXY-4-FORMAMIDO-L-ARABINOSE TRANSFERASE-RELATED"/>
    <property type="match status" value="1"/>
</dbReference>
<protein>
    <submittedName>
        <fullName evidence="4">Unannotated protein</fullName>
    </submittedName>
</protein>
<dbReference type="CDD" id="cd04179">
    <property type="entry name" value="DPM_DPG-synthase_like"/>
    <property type="match status" value="1"/>
</dbReference>
<dbReference type="Pfam" id="PF00535">
    <property type="entry name" value="Glycos_transf_2"/>
    <property type="match status" value="1"/>
</dbReference>
<dbReference type="AlphaFoldDB" id="A0A6J7H3F6"/>
<keyword evidence="2" id="KW-1133">Transmembrane helix</keyword>
<feature type="transmembrane region" description="Helical" evidence="2">
    <location>
        <begin position="291"/>
        <end position="314"/>
    </location>
</feature>
<keyword evidence="2" id="KW-0472">Membrane</keyword>
<evidence type="ECO:0000259" key="3">
    <source>
        <dbReference type="Pfam" id="PF00535"/>
    </source>
</evidence>
<dbReference type="SUPFAM" id="SSF53448">
    <property type="entry name" value="Nucleotide-diphospho-sugar transferases"/>
    <property type="match status" value="1"/>
</dbReference>
<dbReference type="InterPro" id="IPR001173">
    <property type="entry name" value="Glyco_trans_2-like"/>
</dbReference>
<feature type="compositionally biased region" description="Basic and acidic residues" evidence="1">
    <location>
        <begin position="341"/>
        <end position="350"/>
    </location>
</feature>
<feature type="domain" description="Glycosyltransferase 2-like" evidence="3">
    <location>
        <begin position="31"/>
        <end position="187"/>
    </location>
</feature>
<evidence type="ECO:0000256" key="1">
    <source>
        <dbReference type="SAM" id="MobiDB-lite"/>
    </source>
</evidence>
<accession>A0A6J7H3F6</accession>
<reference evidence="4" key="1">
    <citation type="submission" date="2020-05" db="EMBL/GenBank/DDBJ databases">
        <authorList>
            <person name="Chiriac C."/>
            <person name="Salcher M."/>
            <person name="Ghai R."/>
            <person name="Kavagutti S V."/>
        </authorList>
    </citation>
    <scope>NUCLEOTIDE SEQUENCE</scope>
</reference>